<dbReference type="OrthoDB" id="10581449at2759"/>
<evidence type="ECO:0000313" key="3">
    <source>
        <dbReference type="Proteomes" id="UP000282876"/>
    </source>
</evidence>
<gene>
    <name evidence="2" type="ORF">TUBRATIS_19890</name>
</gene>
<organism evidence="2 3">
    <name type="scientific">Tubulinosema ratisbonensis</name>
    <dbReference type="NCBI Taxonomy" id="291195"/>
    <lineage>
        <taxon>Eukaryota</taxon>
        <taxon>Fungi</taxon>
        <taxon>Fungi incertae sedis</taxon>
        <taxon>Microsporidia</taxon>
        <taxon>Tubulinosematoidea</taxon>
        <taxon>Tubulinosematidae</taxon>
        <taxon>Tubulinosema</taxon>
    </lineage>
</organism>
<proteinExistence type="predicted"/>
<sequence>MLSIFILSINALEKDKRKDKLLGVDSKKLLSTDDDNYMNRSMSDNDENVPSYNIFAKKEKQREDKVEDLKRKKFKDFQRSLEKEKEKRKDLSSKDALMTGQSSYHAPLSSVLMKGEDETNKNKDNDDIKTFMKNNDEISNLLTKMLTILKDNKEILNNSLNSKKKLENNDKNDKNNKPRDLIDFKVIEVENLEKGRN</sequence>
<dbReference type="EMBL" id="RCSS01000483">
    <property type="protein sequence ID" value="RVD91556.1"/>
    <property type="molecule type" value="Genomic_DNA"/>
</dbReference>
<dbReference type="Proteomes" id="UP000282876">
    <property type="component" value="Unassembled WGS sequence"/>
</dbReference>
<feature type="region of interest" description="Disordered" evidence="1">
    <location>
        <begin position="31"/>
        <end position="50"/>
    </location>
</feature>
<dbReference type="VEuPathDB" id="MicrosporidiaDB:TUBRATIS_19890"/>
<evidence type="ECO:0000256" key="1">
    <source>
        <dbReference type="SAM" id="MobiDB-lite"/>
    </source>
</evidence>
<protein>
    <submittedName>
        <fullName evidence="2">Uncharacterized protein</fullName>
    </submittedName>
</protein>
<name>A0A437AKH9_9MICR</name>
<comment type="caution">
    <text evidence="2">The sequence shown here is derived from an EMBL/GenBank/DDBJ whole genome shotgun (WGS) entry which is preliminary data.</text>
</comment>
<evidence type="ECO:0000313" key="2">
    <source>
        <dbReference type="EMBL" id="RVD91556.1"/>
    </source>
</evidence>
<reference evidence="2 3" key="1">
    <citation type="submission" date="2018-10" db="EMBL/GenBank/DDBJ databases">
        <title>Draft genome sequence of the microsporidian Tubulinosema ratisbonensis.</title>
        <authorList>
            <person name="Polonais V."/>
            <person name="Peyretaillade E."/>
            <person name="Niehus S."/>
            <person name="Wawrzyniak I."/>
            <person name="Franchet A."/>
            <person name="Gaspin C."/>
            <person name="Reichstadt M."/>
            <person name="Belser C."/>
            <person name="Labadie K."/>
            <person name="Delbac F."/>
            <person name="Ferrandon D."/>
        </authorList>
    </citation>
    <scope>NUCLEOTIDE SEQUENCE [LARGE SCALE GENOMIC DNA]</scope>
    <source>
        <strain evidence="2 3">Franzen</strain>
    </source>
</reference>
<keyword evidence="3" id="KW-1185">Reference proteome</keyword>
<accession>A0A437AKH9</accession>
<dbReference type="AlphaFoldDB" id="A0A437AKH9"/>